<evidence type="ECO:0000313" key="3">
    <source>
        <dbReference type="Proteomes" id="UP000275225"/>
    </source>
</evidence>
<organism evidence="2 3">
    <name type="scientific">Aeromicrobium camelliae</name>
    <dbReference type="NCBI Taxonomy" id="1538144"/>
    <lineage>
        <taxon>Bacteria</taxon>
        <taxon>Bacillati</taxon>
        <taxon>Actinomycetota</taxon>
        <taxon>Actinomycetes</taxon>
        <taxon>Propionibacteriales</taxon>
        <taxon>Nocardioidaceae</taxon>
        <taxon>Aeromicrobium</taxon>
    </lineage>
</organism>
<feature type="chain" id="PRO_5017998346" evidence="1">
    <location>
        <begin position="31"/>
        <end position="208"/>
    </location>
</feature>
<protein>
    <submittedName>
        <fullName evidence="2">Uncharacterized protein</fullName>
    </submittedName>
</protein>
<keyword evidence="1" id="KW-0732">Signal</keyword>
<evidence type="ECO:0000313" key="2">
    <source>
        <dbReference type="EMBL" id="RQN01988.1"/>
    </source>
</evidence>
<dbReference type="OrthoDB" id="4863392at2"/>
<feature type="signal peptide" evidence="1">
    <location>
        <begin position="1"/>
        <end position="30"/>
    </location>
</feature>
<dbReference type="EMBL" id="RQJX01000029">
    <property type="protein sequence ID" value="RQN01988.1"/>
    <property type="molecule type" value="Genomic_DNA"/>
</dbReference>
<proteinExistence type="predicted"/>
<keyword evidence="3" id="KW-1185">Reference proteome</keyword>
<name>A0A3N6WJZ5_9ACTN</name>
<accession>A0A3N6WJZ5</accession>
<sequence length="208" mass="21702">MTTTLRRLSAGIGATAFAAALALTTSPAHAETINVDYDVNGTTVTAGTGSAITLGPAVMHSFVEEDGSFTGDMVLPGTRTSFNLAGFIPITADVNFEPTGPTTGQLTRVNRQRTLASTSTYYVRLSNLRVGFFPLFAGANCRTSDPVTVPANTPEGEFFDIATGGRLVGEYTIGEFENCGLNTGVINSVIPGDGNTIELNLTNGRIAN</sequence>
<dbReference type="Proteomes" id="UP000275225">
    <property type="component" value="Unassembled WGS sequence"/>
</dbReference>
<dbReference type="RefSeq" id="WP_124237970.1">
    <property type="nucleotide sequence ID" value="NZ_JBHUFI010000010.1"/>
</dbReference>
<comment type="caution">
    <text evidence="2">The sequence shown here is derived from an EMBL/GenBank/DDBJ whole genome shotgun (WGS) entry which is preliminary data.</text>
</comment>
<dbReference type="AlphaFoldDB" id="A0A3N6WJZ5"/>
<evidence type="ECO:0000256" key="1">
    <source>
        <dbReference type="SAM" id="SignalP"/>
    </source>
</evidence>
<reference evidence="2 3" key="1">
    <citation type="submission" date="2018-11" db="EMBL/GenBank/DDBJ databases">
        <authorList>
            <person name="Li F."/>
        </authorList>
    </citation>
    <scope>NUCLEOTIDE SEQUENCE [LARGE SCALE GENOMIC DNA]</scope>
    <source>
        <strain evidence="2 3">YS17T</strain>
    </source>
</reference>
<gene>
    <name evidence="2" type="ORF">EHW97_14945</name>
</gene>